<name>A0A255YTX3_9PROT</name>
<organism evidence="8 9">
    <name type="scientific">Niveispirillum lacus</name>
    <dbReference type="NCBI Taxonomy" id="1981099"/>
    <lineage>
        <taxon>Bacteria</taxon>
        <taxon>Pseudomonadati</taxon>
        <taxon>Pseudomonadota</taxon>
        <taxon>Alphaproteobacteria</taxon>
        <taxon>Rhodospirillales</taxon>
        <taxon>Azospirillaceae</taxon>
        <taxon>Niveispirillum</taxon>
    </lineage>
</organism>
<keyword evidence="9" id="KW-1185">Reference proteome</keyword>
<dbReference type="InterPro" id="IPR001179">
    <property type="entry name" value="PPIase_FKBP_dom"/>
</dbReference>
<evidence type="ECO:0000256" key="1">
    <source>
        <dbReference type="ARBA" id="ARBA00000971"/>
    </source>
</evidence>
<evidence type="ECO:0000256" key="5">
    <source>
        <dbReference type="RuleBase" id="RU003915"/>
    </source>
</evidence>
<dbReference type="InterPro" id="IPR046357">
    <property type="entry name" value="PPIase_dom_sf"/>
</dbReference>
<dbReference type="SUPFAM" id="SSF54534">
    <property type="entry name" value="FKBP-like"/>
    <property type="match status" value="1"/>
</dbReference>
<comment type="catalytic activity">
    <reaction evidence="1 4 5">
        <text>[protein]-peptidylproline (omega=180) = [protein]-peptidylproline (omega=0)</text>
        <dbReference type="Rhea" id="RHEA:16237"/>
        <dbReference type="Rhea" id="RHEA-COMP:10747"/>
        <dbReference type="Rhea" id="RHEA-COMP:10748"/>
        <dbReference type="ChEBI" id="CHEBI:83833"/>
        <dbReference type="ChEBI" id="CHEBI:83834"/>
        <dbReference type="EC" id="5.2.1.8"/>
    </reaction>
</comment>
<dbReference type="Pfam" id="PF00254">
    <property type="entry name" value="FKBP_C"/>
    <property type="match status" value="1"/>
</dbReference>
<evidence type="ECO:0000313" key="8">
    <source>
        <dbReference type="EMBL" id="OYQ32696.1"/>
    </source>
</evidence>
<sequence>MIRRRQLLLCLAFAPLIPVAAQAQMAPPAEQAFLAKLGPDWRTVPNGPTRYRIIKSGPSNGPTVPLVSTATLHYQGRLESGKVFEDTRDAGRPAQLMLTRAIAGWKQVLPLMRPGDVWELAIPASAAYGAAGSASGKVPPHANLFFTIEVITFVKPKLSSGF</sequence>
<evidence type="ECO:0000259" key="7">
    <source>
        <dbReference type="PROSITE" id="PS50059"/>
    </source>
</evidence>
<gene>
    <name evidence="8" type="ORF">CHU95_18205</name>
</gene>
<keyword evidence="2 4" id="KW-0697">Rotamase</keyword>
<dbReference type="PANTHER" id="PTHR10516">
    <property type="entry name" value="PEPTIDYL-PROLYL CIS-TRANS ISOMERASE"/>
    <property type="match status" value="1"/>
</dbReference>
<dbReference type="RefSeq" id="WP_094457731.1">
    <property type="nucleotide sequence ID" value="NZ_NOXU01000031.1"/>
</dbReference>
<dbReference type="EMBL" id="NOXU01000031">
    <property type="protein sequence ID" value="OYQ32696.1"/>
    <property type="molecule type" value="Genomic_DNA"/>
</dbReference>
<feature type="domain" description="PPIase FKBP-type" evidence="7">
    <location>
        <begin position="67"/>
        <end position="154"/>
    </location>
</feature>
<dbReference type="PROSITE" id="PS50059">
    <property type="entry name" value="FKBP_PPIASE"/>
    <property type="match status" value="1"/>
</dbReference>
<dbReference type="Proteomes" id="UP000216998">
    <property type="component" value="Unassembled WGS sequence"/>
</dbReference>
<evidence type="ECO:0000256" key="2">
    <source>
        <dbReference type="ARBA" id="ARBA00023110"/>
    </source>
</evidence>
<comment type="caution">
    <text evidence="8">The sequence shown here is derived from an EMBL/GenBank/DDBJ whole genome shotgun (WGS) entry which is preliminary data.</text>
</comment>
<dbReference type="GO" id="GO:0003755">
    <property type="term" value="F:peptidyl-prolyl cis-trans isomerase activity"/>
    <property type="evidence" value="ECO:0007669"/>
    <property type="project" value="UniProtKB-UniRule"/>
</dbReference>
<dbReference type="AlphaFoldDB" id="A0A255YTX3"/>
<evidence type="ECO:0000256" key="4">
    <source>
        <dbReference type="PROSITE-ProRule" id="PRU00277"/>
    </source>
</evidence>
<evidence type="ECO:0000256" key="6">
    <source>
        <dbReference type="SAM" id="SignalP"/>
    </source>
</evidence>
<feature type="signal peptide" evidence="6">
    <location>
        <begin position="1"/>
        <end position="23"/>
    </location>
</feature>
<reference evidence="8 9" key="1">
    <citation type="submission" date="2017-07" db="EMBL/GenBank/DDBJ databases">
        <title>Niveispirillum cyanobacteriorum sp. nov., isolated from cyanobacterial aggregates in a eutrophic lake.</title>
        <authorList>
            <person name="Cai H."/>
        </authorList>
    </citation>
    <scope>NUCLEOTIDE SEQUENCE [LARGE SCALE GENOMIC DNA]</scope>
    <source>
        <strain evidence="9">TH1-14</strain>
    </source>
</reference>
<protein>
    <recommendedName>
        <fullName evidence="5">Peptidyl-prolyl cis-trans isomerase</fullName>
        <ecNumber evidence="5">5.2.1.8</ecNumber>
    </recommendedName>
</protein>
<keyword evidence="6" id="KW-0732">Signal</keyword>
<dbReference type="PANTHER" id="PTHR10516:SF443">
    <property type="entry name" value="FK506-BINDING PROTEIN 59-RELATED"/>
    <property type="match status" value="1"/>
</dbReference>
<dbReference type="EC" id="5.2.1.8" evidence="5"/>
<comment type="similarity">
    <text evidence="5">Belongs to the FKBP-type PPIase family.</text>
</comment>
<dbReference type="InterPro" id="IPR050689">
    <property type="entry name" value="FKBP-type_PPIase"/>
</dbReference>
<evidence type="ECO:0000256" key="3">
    <source>
        <dbReference type="ARBA" id="ARBA00023235"/>
    </source>
</evidence>
<feature type="chain" id="PRO_5013078422" description="Peptidyl-prolyl cis-trans isomerase" evidence="6">
    <location>
        <begin position="24"/>
        <end position="162"/>
    </location>
</feature>
<dbReference type="OrthoDB" id="9812109at2"/>
<accession>A0A255YTX3</accession>
<proteinExistence type="inferred from homology"/>
<keyword evidence="3 4" id="KW-0413">Isomerase</keyword>
<evidence type="ECO:0000313" key="9">
    <source>
        <dbReference type="Proteomes" id="UP000216998"/>
    </source>
</evidence>
<dbReference type="Gene3D" id="3.10.50.40">
    <property type="match status" value="1"/>
</dbReference>